<evidence type="ECO:0000256" key="4">
    <source>
        <dbReference type="ARBA" id="ARBA00022679"/>
    </source>
</evidence>
<dbReference type="GO" id="GO:0000139">
    <property type="term" value="C:Golgi membrane"/>
    <property type="evidence" value="ECO:0007669"/>
    <property type="project" value="UniProtKB-SubCell"/>
</dbReference>
<evidence type="ECO:0000256" key="8">
    <source>
        <dbReference type="ARBA" id="ARBA00023034"/>
    </source>
</evidence>
<evidence type="ECO:0000256" key="7">
    <source>
        <dbReference type="ARBA" id="ARBA00022989"/>
    </source>
</evidence>
<organism evidence="10 11">
    <name type="scientific">Cyberlindnera jadinii (strain ATCC 18201 / CBS 1600 / BCRC 20928 / JCM 3617 / NBRC 0987 / NRRL Y-1542)</name>
    <name type="common">Torula yeast</name>
    <name type="synonym">Candida utilis</name>
    <dbReference type="NCBI Taxonomy" id="983966"/>
    <lineage>
        <taxon>Eukaryota</taxon>
        <taxon>Fungi</taxon>
        <taxon>Dikarya</taxon>
        <taxon>Ascomycota</taxon>
        <taxon>Saccharomycotina</taxon>
        <taxon>Saccharomycetes</taxon>
        <taxon>Phaffomycetales</taxon>
        <taxon>Phaffomycetaceae</taxon>
        <taxon>Cyberlindnera</taxon>
    </lineage>
</organism>
<evidence type="ECO:0000256" key="3">
    <source>
        <dbReference type="ARBA" id="ARBA00009105"/>
    </source>
</evidence>
<comment type="pathway">
    <text evidence="2">Protein modification; protein glycosylation.</text>
</comment>
<dbReference type="Proteomes" id="UP000094389">
    <property type="component" value="Unassembled WGS sequence"/>
</dbReference>
<keyword evidence="5" id="KW-0812">Transmembrane</keyword>
<dbReference type="Pfam" id="PF11051">
    <property type="entry name" value="Mannosyl_trans3"/>
    <property type="match status" value="1"/>
</dbReference>
<comment type="similarity">
    <text evidence="3">Belongs to the MNN1/MNT family.</text>
</comment>
<dbReference type="GO" id="GO:0046354">
    <property type="term" value="P:mannan biosynthetic process"/>
    <property type="evidence" value="ECO:0007669"/>
    <property type="project" value="TreeGrafter"/>
</dbReference>
<keyword evidence="7" id="KW-1133">Transmembrane helix</keyword>
<keyword evidence="11" id="KW-1185">Reference proteome</keyword>
<dbReference type="STRING" id="983966.A0A1E4RUB8"/>
<dbReference type="InterPro" id="IPR029044">
    <property type="entry name" value="Nucleotide-diphossugar_trans"/>
</dbReference>
<sequence>MNKERLDAELNRQSTFKKFVSELLENILSSKPNIKEINNSNHYNASNVYQKTRKHRMPTLSGKLRENNGKIQVYEGHLRDNKDSEHVRTKEYLRSYLQLSPEELQSMKDSHKKFLQKMPDKFPEGLGNRFRGRGILYVGGGKYDWLVLLSLKMLRDSGSKLPVEVFIPKGNEFSFDLCNVVYPLLGAKCILMQDYFSSHNYKFKSYQLKSMALLLTSFEEVLFLDSDNLPIKNPDILFFNEPYKSTGMVIWPDFWRRSTSPMYYDLADIQVNETHQVRFSYGDERDHPTPLNTHEDYEWKVSYHDLEGTIPEASSEAGQMLINRRTHARALFLSLYYNFYGPQYYYGLFTQGQAGEGDKETFIAAAHRLGLPYYQVQEYIREFGEFVGDSMLIATMGQYDPILDYLQNQSFEKYKDDEWNNNKEGKKYPRHLFKNSELMFLHCNWPKLYPWNIEGQGRRKVLDDNGNPKRLYSDVLSDETGFDAEAKIWSAMHWLLCKYGALTLKGTDKDPVEWCSKVSAHLEWLQSSRDGRGGGAHTAQT</sequence>
<dbReference type="AlphaFoldDB" id="A0A1E4RUB8"/>
<evidence type="ECO:0000256" key="5">
    <source>
        <dbReference type="ARBA" id="ARBA00022692"/>
    </source>
</evidence>
<evidence type="ECO:0000256" key="9">
    <source>
        <dbReference type="ARBA" id="ARBA00023136"/>
    </source>
</evidence>
<dbReference type="PANTHER" id="PTHR31646:SF1">
    <property type="entry name" value="ALPHA-1,2-MANNOSYLTRANSFERASE MNN2"/>
    <property type="match status" value="1"/>
</dbReference>
<proteinExistence type="inferred from homology"/>
<comment type="subcellular location">
    <subcellularLocation>
        <location evidence="1">Golgi apparatus membrane</location>
        <topology evidence="1">Single-pass type II membrane protein</topology>
    </subcellularLocation>
</comment>
<dbReference type="RefSeq" id="XP_020067694.1">
    <property type="nucleotide sequence ID" value="XM_020213222.1"/>
</dbReference>
<evidence type="ECO:0000256" key="6">
    <source>
        <dbReference type="ARBA" id="ARBA00022968"/>
    </source>
</evidence>
<dbReference type="GeneID" id="30987618"/>
<dbReference type="SUPFAM" id="SSF53448">
    <property type="entry name" value="Nucleotide-diphospho-sugar transferases"/>
    <property type="match status" value="1"/>
</dbReference>
<dbReference type="InterPro" id="IPR022751">
    <property type="entry name" value="Alpha_mannosyltransferase"/>
</dbReference>
<evidence type="ECO:0000313" key="11">
    <source>
        <dbReference type="Proteomes" id="UP000094389"/>
    </source>
</evidence>
<protein>
    <submittedName>
        <fullName evidence="10">Nucleotide-diphospho-sugar transferase</fullName>
    </submittedName>
</protein>
<dbReference type="EMBL" id="KV453954">
    <property type="protein sequence ID" value="ODV70655.1"/>
    <property type="molecule type" value="Genomic_DNA"/>
</dbReference>
<gene>
    <name evidence="10" type="ORF">CYBJADRAFT_144926</name>
</gene>
<dbReference type="OMA" id="INRRTHA"/>
<reference evidence="10 11" key="1">
    <citation type="journal article" date="2016" name="Proc. Natl. Acad. Sci. U.S.A.">
        <title>Comparative genomics of biotechnologically important yeasts.</title>
        <authorList>
            <person name="Riley R."/>
            <person name="Haridas S."/>
            <person name="Wolfe K.H."/>
            <person name="Lopes M.R."/>
            <person name="Hittinger C.T."/>
            <person name="Goeker M."/>
            <person name="Salamov A.A."/>
            <person name="Wisecaver J.H."/>
            <person name="Long T.M."/>
            <person name="Calvey C.H."/>
            <person name="Aerts A.L."/>
            <person name="Barry K.W."/>
            <person name="Choi C."/>
            <person name="Clum A."/>
            <person name="Coughlan A.Y."/>
            <person name="Deshpande S."/>
            <person name="Douglass A.P."/>
            <person name="Hanson S.J."/>
            <person name="Klenk H.-P."/>
            <person name="LaButti K.M."/>
            <person name="Lapidus A."/>
            <person name="Lindquist E.A."/>
            <person name="Lipzen A.M."/>
            <person name="Meier-Kolthoff J.P."/>
            <person name="Ohm R.A."/>
            <person name="Otillar R.P."/>
            <person name="Pangilinan J.L."/>
            <person name="Peng Y."/>
            <person name="Rokas A."/>
            <person name="Rosa C.A."/>
            <person name="Scheuner C."/>
            <person name="Sibirny A.A."/>
            <person name="Slot J.C."/>
            <person name="Stielow J.B."/>
            <person name="Sun H."/>
            <person name="Kurtzman C.P."/>
            <person name="Blackwell M."/>
            <person name="Grigoriev I.V."/>
            <person name="Jeffries T.W."/>
        </authorList>
    </citation>
    <scope>NUCLEOTIDE SEQUENCE [LARGE SCALE GENOMIC DNA]</scope>
    <source>
        <strain evidence="11">ATCC 18201 / CBS 1600 / BCRC 20928 / JCM 3617 / NBRC 0987 / NRRL Y-1542</strain>
    </source>
</reference>
<keyword evidence="4 10" id="KW-0808">Transferase</keyword>
<name>A0A1E4RUB8_CYBJN</name>
<keyword evidence="9" id="KW-0472">Membrane</keyword>
<keyword evidence="8" id="KW-0333">Golgi apparatus</keyword>
<accession>A0A1E4RUB8</accession>
<evidence type="ECO:0000256" key="2">
    <source>
        <dbReference type="ARBA" id="ARBA00004922"/>
    </source>
</evidence>
<evidence type="ECO:0000256" key="1">
    <source>
        <dbReference type="ARBA" id="ARBA00004323"/>
    </source>
</evidence>
<evidence type="ECO:0000313" key="10">
    <source>
        <dbReference type="EMBL" id="ODV70655.1"/>
    </source>
</evidence>
<dbReference type="GO" id="GO:0000026">
    <property type="term" value="F:alpha-1,2-mannosyltransferase activity"/>
    <property type="evidence" value="ECO:0007669"/>
    <property type="project" value="TreeGrafter"/>
</dbReference>
<dbReference type="OrthoDB" id="430354at2759"/>
<keyword evidence="6" id="KW-0735">Signal-anchor</keyword>
<dbReference type="PANTHER" id="PTHR31646">
    <property type="entry name" value="ALPHA-1,2-MANNOSYLTRANSFERASE MNN2"/>
    <property type="match status" value="1"/>
</dbReference>